<evidence type="ECO:0000259" key="8">
    <source>
        <dbReference type="Pfam" id="PF00535"/>
    </source>
</evidence>
<reference evidence="9" key="1">
    <citation type="submission" date="2020-11" db="EMBL/GenBank/DDBJ databases">
        <authorList>
            <consortium name="DOE Joint Genome Institute"/>
            <person name="Ahrendt S."/>
            <person name="Riley R."/>
            <person name="Andreopoulos W."/>
            <person name="Labutti K."/>
            <person name="Pangilinan J."/>
            <person name="Ruiz-Duenas F.J."/>
            <person name="Barrasa J.M."/>
            <person name="Sanchez-Garcia M."/>
            <person name="Camarero S."/>
            <person name="Miyauchi S."/>
            <person name="Serrano A."/>
            <person name="Linde D."/>
            <person name="Babiker R."/>
            <person name="Drula E."/>
            <person name="Ayuso-Fernandez I."/>
            <person name="Pacheco R."/>
            <person name="Padilla G."/>
            <person name="Ferreira P."/>
            <person name="Barriuso J."/>
            <person name="Kellner H."/>
            <person name="Castanera R."/>
            <person name="Alfaro M."/>
            <person name="Ramirez L."/>
            <person name="Pisabarro A.G."/>
            <person name="Kuo A."/>
            <person name="Tritt A."/>
            <person name="Lipzen A."/>
            <person name="He G."/>
            <person name="Yan M."/>
            <person name="Ng V."/>
            <person name="Cullen D."/>
            <person name="Martin F."/>
            <person name="Rosso M.-N."/>
            <person name="Henrissat B."/>
            <person name="Hibbett D."/>
            <person name="Martinez A.T."/>
            <person name="Grigoriev I.V."/>
        </authorList>
    </citation>
    <scope>NUCLEOTIDE SEQUENCE</scope>
    <source>
        <strain evidence="9">CBS 506.95</strain>
    </source>
</reference>
<dbReference type="Proteomes" id="UP000807306">
    <property type="component" value="Unassembled WGS sequence"/>
</dbReference>
<dbReference type="InterPro" id="IPR029044">
    <property type="entry name" value="Nucleotide-diphossugar_trans"/>
</dbReference>
<dbReference type="PANTHER" id="PTHR43867">
    <property type="entry name" value="CELLULOSE SYNTHASE CATALYTIC SUBUNIT A [UDP-FORMING]"/>
    <property type="match status" value="1"/>
</dbReference>
<keyword evidence="4 7" id="KW-0812">Transmembrane</keyword>
<dbReference type="OrthoDB" id="72851at2759"/>
<dbReference type="InterPro" id="IPR001173">
    <property type="entry name" value="Glyco_trans_2-like"/>
</dbReference>
<comment type="subcellular location">
    <subcellularLocation>
        <location evidence="1">Membrane</location>
        <topology evidence="1">Multi-pass membrane protein</topology>
    </subcellularLocation>
</comment>
<evidence type="ECO:0000256" key="7">
    <source>
        <dbReference type="SAM" id="Phobius"/>
    </source>
</evidence>
<feature type="transmembrane region" description="Helical" evidence="7">
    <location>
        <begin position="35"/>
        <end position="60"/>
    </location>
</feature>
<feature type="transmembrane region" description="Helical" evidence="7">
    <location>
        <begin position="362"/>
        <end position="383"/>
    </location>
</feature>
<dbReference type="AlphaFoldDB" id="A0A9P6JRQ1"/>
<name>A0A9P6JRQ1_9AGAR</name>
<gene>
    <name evidence="9" type="ORF">CPB83DRAFT_811892</name>
</gene>
<comment type="caution">
    <text evidence="9">The sequence shown here is derived from an EMBL/GenBank/DDBJ whole genome shotgun (WGS) entry which is preliminary data.</text>
</comment>
<dbReference type="InterPro" id="IPR050321">
    <property type="entry name" value="Glycosyltr_2/OpgH_subfam"/>
</dbReference>
<dbReference type="PANTHER" id="PTHR43867:SF2">
    <property type="entry name" value="CELLULOSE SYNTHASE CATALYTIC SUBUNIT A [UDP-FORMING]"/>
    <property type="match status" value="1"/>
</dbReference>
<dbReference type="SUPFAM" id="SSF53448">
    <property type="entry name" value="Nucleotide-diphospho-sugar transferases"/>
    <property type="match status" value="1"/>
</dbReference>
<keyword evidence="3 9" id="KW-0808">Transferase</keyword>
<dbReference type="EMBL" id="MU157844">
    <property type="protein sequence ID" value="KAF9529775.1"/>
    <property type="molecule type" value="Genomic_DNA"/>
</dbReference>
<feature type="transmembrane region" description="Helical" evidence="7">
    <location>
        <begin position="443"/>
        <end position="466"/>
    </location>
</feature>
<evidence type="ECO:0000256" key="4">
    <source>
        <dbReference type="ARBA" id="ARBA00022692"/>
    </source>
</evidence>
<protein>
    <submittedName>
        <fullName evidence="9">Nucleotide-diphospho-sugar transferase</fullName>
    </submittedName>
</protein>
<feature type="domain" description="Glycosyltransferase 2-like" evidence="8">
    <location>
        <begin position="86"/>
        <end position="252"/>
    </location>
</feature>
<evidence type="ECO:0000256" key="6">
    <source>
        <dbReference type="ARBA" id="ARBA00023136"/>
    </source>
</evidence>
<dbReference type="Gene3D" id="3.90.550.10">
    <property type="entry name" value="Spore Coat Polysaccharide Biosynthesis Protein SpsA, Chain A"/>
    <property type="match status" value="1"/>
</dbReference>
<proteinExistence type="predicted"/>
<dbReference type="GO" id="GO:0016020">
    <property type="term" value="C:membrane"/>
    <property type="evidence" value="ECO:0007669"/>
    <property type="project" value="UniProtKB-SubCell"/>
</dbReference>
<evidence type="ECO:0000256" key="5">
    <source>
        <dbReference type="ARBA" id="ARBA00022989"/>
    </source>
</evidence>
<feature type="transmembrane region" description="Helical" evidence="7">
    <location>
        <begin position="9"/>
        <end position="29"/>
    </location>
</feature>
<keyword evidence="10" id="KW-1185">Reference proteome</keyword>
<dbReference type="CDD" id="cd06421">
    <property type="entry name" value="CESA_CelA_like"/>
    <property type="match status" value="1"/>
</dbReference>
<evidence type="ECO:0000256" key="3">
    <source>
        <dbReference type="ARBA" id="ARBA00022679"/>
    </source>
</evidence>
<evidence type="ECO:0000256" key="2">
    <source>
        <dbReference type="ARBA" id="ARBA00022676"/>
    </source>
</evidence>
<feature type="transmembrane region" description="Helical" evidence="7">
    <location>
        <begin position="472"/>
        <end position="494"/>
    </location>
</feature>
<keyword evidence="2" id="KW-0328">Glycosyltransferase</keyword>
<evidence type="ECO:0000256" key="1">
    <source>
        <dbReference type="ARBA" id="ARBA00004141"/>
    </source>
</evidence>
<sequence>MYAVTRRLPLYLFGTFSFLAVSVGMWFFAISSKMFYWFGIFVGLIQIYLVISYTVGYLGVDFKLEVHNKIIEEHSCPSDKLPAVDVYLPCCHEPIDVLENTYKYVSQLEYGGKLEVYVLDDGGLDTVKALAKKYGFNYITRENKPHLKKAGNLRYAFARTKGDFFVIYDADFCPRKDFLQETLPYMNSMPDLAILQTPQFFRPCDEQTWVEQGASATQELFYRVVQVNRNRWGASICVGSNAIYRRAALEEVGGTAEIGHSEDVHTGFYALTRGWKLGYIPLALACGVSPDTPRAFFSQQMRWCSGSTTLLTNKDFWKSPLTAIQKICYLSGMMYYTAAAFMAFLASIPGLLMVAFNPGMIVWFNFAYALPSLIYSVFVFRLWSRSRYNFNVNFVFTIQQYAYLMALKDRVFGTTAAWVPSGDNSAHAKNRKKKGGNNKYRNMRILCAFWMGGSAVGVIIGVTFRILQGYRWYNFIPIILLDAYNLFITHKFIFYTK</sequence>
<dbReference type="Pfam" id="PF00535">
    <property type="entry name" value="Glycos_transf_2"/>
    <property type="match status" value="1"/>
</dbReference>
<evidence type="ECO:0000313" key="9">
    <source>
        <dbReference type="EMBL" id="KAF9529775.1"/>
    </source>
</evidence>
<evidence type="ECO:0000313" key="10">
    <source>
        <dbReference type="Proteomes" id="UP000807306"/>
    </source>
</evidence>
<keyword evidence="6 7" id="KW-0472">Membrane</keyword>
<organism evidence="9 10">
    <name type="scientific">Crepidotus variabilis</name>
    <dbReference type="NCBI Taxonomy" id="179855"/>
    <lineage>
        <taxon>Eukaryota</taxon>
        <taxon>Fungi</taxon>
        <taxon>Dikarya</taxon>
        <taxon>Basidiomycota</taxon>
        <taxon>Agaricomycotina</taxon>
        <taxon>Agaricomycetes</taxon>
        <taxon>Agaricomycetidae</taxon>
        <taxon>Agaricales</taxon>
        <taxon>Agaricineae</taxon>
        <taxon>Crepidotaceae</taxon>
        <taxon>Crepidotus</taxon>
    </lineage>
</organism>
<keyword evidence="5 7" id="KW-1133">Transmembrane helix</keyword>
<accession>A0A9P6JRQ1</accession>
<dbReference type="GO" id="GO:0016757">
    <property type="term" value="F:glycosyltransferase activity"/>
    <property type="evidence" value="ECO:0007669"/>
    <property type="project" value="UniProtKB-KW"/>
</dbReference>
<feature type="transmembrane region" description="Helical" evidence="7">
    <location>
        <begin position="334"/>
        <end position="356"/>
    </location>
</feature>